<protein>
    <recommendedName>
        <fullName evidence="1">PucR C-terminal helix-turn-helix domain-containing protein</fullName>
    </recommendedName>
</protein>
<dbReference type="Proteomes" id="UP000463951">
    <property type="component" value="Chromosome"/>
</dbReference>
<name>A0A499UXQ7_9ACTN</name>
<evidence type="ECO:0000313" key="2">
    <source>
        <dbReference type="EMBL" id="BBJ45460.1"/>
    </source>
</evidence>
<accession>A0A499UXQ7</accession>
<proteinExistence type="predicted"/>
<dbReference type="EMBL" id="AP019620">
    <property type="protein sequence ID" value="BBJ45460.1"/>
    <property type="molecule type" value="Genomic_DNA"/>
</dbReference>
<feature type="domain" description="PucR C-terminal helix-turn-helix" evidence="1">
    <location>
        <begin position="113"/>
        <end position="169"/>
    </location>
</feature>
<dbReference type="AlphaFoldDB" id="A0A499UXQ7"/>
<dbReference type="InterPro" id="IPR051448">
    <property type="entry name" value="CdaR-like_regulators"/>
</dbReference>
<organism evidence="2 3">
    <name type="scientific">Streptomyces antimycoticus</name>
    <dbReference type="NCBI Taxonomy" id="68175"/>
    <lineage>
        <taxon>Bacteria</taxon>
        <taxon>Bacillati</taxon>
        <taxon>Actinomycetota</taxon>
        <taxon>Actinomycetes</taxon>
        <taxon>Kitasatosporales</taxon>
        <taxon>Streptomycetaceae</taxon>
        <taxon>Streptomyces</taxon>
        <taxon>Streptomyces violaceusniger group</taxon>
    </lineage>
</organism>
<evidence type="ECO:0000259" key="1">
    <source>
        <dbReference type="Pfam" id="PF13556"/>
    </source>
</evidence>
<sequence length="175" mass="19064">MIPAEETAVWSWMAVPDRPSGALADVVRAALAPPAGPHIALGPCAQGVEGMRRSQHGAREAERVARMGGKDWLTDYGEVRLVAPATADPEHARWFVRETLGPLAAGGTRMRELRETLRVYLATERSLRRAADGLHVARNTVTYRVKRAEELLPGSTRDDPMGLHMALEIAQTLPG</sequence>
<dbReference type="InterPro" id="IPR042070">
    <property type="entry name" value="PucR_C-HTH_sf"/>
</dbReference>
<evidence type="ECO:0000313" key="3">
    <source>
        <dbReference type="Proteomes" id="UP000463951"/>
    </source>
</evidence>
<dbReference type="InterPro" id="IPR025736">
    <property type="entry name" value="PucR_C-HTH_dom"/>
</dbReference>
<dbReference type="Gene3D" id="1.10.10.2840">
    <property type="entry name" value="PucR C-terminal helix-turn-helix domain"/>
    <property type="match status" value="1"/>
</dbReference>
<dbReference type="Pfam" id="PF13556">
    <property type="entry name" value="HTH_30"/>
    <property type="match status" value="1"/>
</dbReference>
<dbReference type="PANTHER" id="PTHR33744:SF1">
    <property type="entry name" value="DNA-BINDING TRANSCRIPTIONAL ACTIVATOR ADER"/>
    <property type="match status" value="1"/>
</dbReference>
<dbReference type="PANTHER" id="PTHR33744">
    <property type="entry name" value="CARBOHYDRATE DIACID REGULATOR"/>
    <property type="match status" value="1"/>
</dbReference>
<gene>
    <name evidence="2" type="ORF">SSPO_081780</name>
</gene>
<reference evidence="2 3" key="1">
    <citation type="journal article" date="2020" name="Int. J. Syst. Evol. Microbiol.">
        <title>Reclassification of Streptomyces castelarensis and Streptomyces sporoclivatus as later heterotypic synonyms of Streptomyces antimycoticus.</title>
        <authorList>
            <person name="Komaki H."/>
            <person name="Tamura T."/>
        </authorList>
    </citation>
    <scope>NUCLEOTIDE SEQUENCE [LARGE SCALE GENOMIC DNA]</scope>
    <source>
        <strain evidence="2 3">NBRC 100767</strain>
    </source>
</reference>